<evidence type="ECO:0000256" key="2">
    <source>
        <dbReference type="SAM" id="Phobius"/>
    </source>
</evidence>
<feature type="transmembrane region" description="Helical" evidence="2">
    <location>
        <begin position="174"/>
        <end position="193"/>
    </location>
</feature>
<dbReference type="GO" id="GO:0005509">
    <property type="term" value="F:calcium ion binding"/>
    <property type="evidence" value="ECO:0007669"/>
    <property type="project" value="InterPro"/>
</dbReference>
<dbReference type="GO" id="GO:0080120">
    <property type="term" value="P:CAAX-box protein maturation"/>
    <property type="evidence" value="ECO:0007669"/>
    <property type="project" value="UniProtKB-ARBA"/>
</dbReference>
<dbReference type="GO" id="GO:0004175">
    <property type="term" value="F:endopeptidase activity"/>
    <property type="evidence" value="ECO:0007669"/>
    <property type="project" value="UniProtKB-ARBA"/>
</dbReference>
<keyword evidence="4" id="KW-0378">Hydrolase</keyword>
<dbReference type="InterPro" id="IPR003675">
    <property type="entry name" value="Rce1/LyrA-like_dom"/>
</dbReference>
<dbReference type="SUPFAM" id="SSF47473">
    <property type="entry name" value="EF-hand"/>
    <property type="match status" value="1"/>
</dbReference>
<protein>
    <submittedName>
        <fullName evidence="4">CAAX protease self-immunity-domain-containing protein</fullName>
    </submittedName>
</protein>
<dbReference type="Proteomes" id="UP000664859">
    <property type="component" value="Unassembled WGS sequence"/>
</dbReference>
<comment type="caution">
    <text evidence="4">The sequence shown here is derived from an EMBL/GenBank/DDBJ whole genome shotgun (WGS) entry which is preliminary data.</text>
</comment>
<evidence type="ECO:0000259" key="3">
    <source>
        <dbReference type="PROSITE" id="PS50222"/>
    </source>
</evidence>
<keyword evidence="4" id="KW-0645">Protease</keyword>
<dbReference type="Gene3D" id="1.10.238.10">
    <property type="entry name" value="EF-hand"/>
    <property type="match status" value="1"/>
</dbReference>
<dbReference type="AlphaFoldDB" id="A0A836CHD9"/>
<dbReference type="PANTHER" id="PTHR43592">
    <property type="entry name" value="CAAX AMINO TERMINAL PROTEASE"/>
    <property type="match status" value="1"/>
</dbReference>
<feature type="domain" description="EF-hand" evidence="3">
    <location>
        <begin position="295"/>
        <end position="330"/>
    </location>
</feature>
<dbReference type="InterPro" id="IPR018247">
    <property type="entry name" value="EF_Hand_1_Ca_BS"/>
</dbReference>
<feature type="transmembrane region" description="Helical" evidence="2">
    <location>
        <begin position="65"/>
        <end position="82"/>
    </location>
</feature>
<feature type="transmembrane region" description="Helical" evidence="2">
    <location>
        <begin position="144"/>
        <end position="162"/>
    </location>
</feature>
<gene>
    <name evidence="4" type="ORF">JKP88DRAFT_348278</name>
</gene>
<dbReference type="Pfam" id="PF02517">
    <property type="entry name" value="Rce1-like"/>
    <property type="match status" value="1"/>
</dbReference>
<keyword evidence="1" id="KW-0106">Calcium</keyword>
<evidence type="ECO:0000256" key="1">
    <source>
        <dbReference type="ARBA" id="ARBA00022837"/>
    </source>
</evidence>
<dbReference type="PROSITE" id="PS50222">
    <property type="entry name" value="EF_HAND_2"/>
    <property type="match status" value="2"/>
</dbReference>
<dbReference type="GO" id="GO:0006508">
    <property type="term" value="P:proteolysis"/>
    <property type="evidence" value="ECO:0007669"/>
    <property type="project" value="UniProtKB-KW"/>
</dbReference>
<keyword evidence="2" id="KW-0812">Transmembrane</keyword>
<dbReference type="CDD" id="cd00051">
    <property type="entry name" value="EFh"/>
    <property type="match status" value="1"/>
</dbReference>
<organism evidence="4 5">
    <name type="scientific">Tribonema minus</name>
    <dbReference type="NCBI Taxonomy" id="303371"/>
    <lineage>
        <taxon>Eukaryota</taxon>
        <taxon>Sar</taxon>
        <taxon>Stramenopiles</taxon>
        <taxon>Ochrophyta</taxon>
        <taxon>PX clade</taxon>
        <taxon>Xanthophyceae</taxon>
        <taxon>Tribonematales</taxon>
        <taxon>Tribonemataceae</taxon>
        <taxon>Tribonema</taxon>
    </lineage>
</organism>
<keyword evidence="2" id="KW-1133">Transmembrane helix</keyword>
<accession>A0A836CHD9</accession>
<dbReference type="OrthoDB" id="42816at2759"/>
<evidence type="ECO:0000313" key="4">
    <source>
        <dbReference type="EMBL" id="KAG5185288.1"/>
    </source>
</evidence>
<feature type="domain" description="EF-hand" evidence="3">
    <location>
        <begin position="259"/>
        <end position="294"/>
    </location>
</feature>
<dbReference type="Pfam" id="PF13499">
    <property type="entry name" value="EF-hand_7"/>
    <property type="match status" value="1"/>
</dbReference>
<dbReference type="SMART" id="SM00054">
    <property type="entry name" value="EFh"/>
    <property type="match status" value="2"/>
</dbReference>
<name>A0A836CHD9_9STRA</name>
<sequence length="339" mass="36164">MAAQPKRDDHGGAPDPRTMALSGVNNGLVRTLVQGEVAVLAVAAVIATFLNINPVAGFAPSLEGISSAIAYAIPIFVGSVVLERSNIKLFKEIDRDTQLFVVQIFGAKRSLSNILPAAAIMAASAGIAEEILFRGIIQNGLSNYIGDVPALLVASLLFGLAHNPVPGASSLVEAIYGFTFGSLYIATGGNLFAPILSHFLYDLATFVEVHFRATSRIGVAAAGVPPQPAAASQASGMAARVLQDKRVQDVIKRYGLPAPFVKNAIGVFGMLDLDKNGTLDRRELQLGVRTFGRFTNDEQLDAIYKRADLNQDGEISFDEFLKLLTDAVLQQQRLAAERK</sequence>
<evidence type="ECO:0000313" key="5">
    <source>
        <dbReference type="Proteomes" id="UP000664859"/>
    </source>
</evidence>
<dbReference type="PROSITE" id="PS00018">
    <property type="entry name" value="EF_HAND_1"/>
    <property type="match status" value="2"/>
</dbReference>
<proteinExistence type="predicted"/>
<keyword evidence="2" id="KW-0472">Membrane</keyword>
<reference evidence="4" key="1">
    <citation type="submission" date="2021-02" db="EMBL/GenBank/DDBJ databases">
        <title>First Annotated Genome of the Yellow-green Alga Tribonema minus.</title>
        <authorList>
            <person name="Mahan K.M."/>
        </authorList>
    </citation>
    <scope>NUCLEOTIDE SEQUENCE</scope>
    <source>
        <strain evidence="4">UTEX B ZZ1240</strain>
    </source>
</reference>
<dbReference type="PANTHER" id="PTHR43592:SF15">
    <property type="entry name" value="CAAX AMINO TERMINAL PROTEASE FAMILY PROTEIN"/>
    <property type="match status" value="1"/>
</dbReference>
<feature type="transmembrane region" description="Helical" evidence="2">
    <location>
        <begin position="37"/>
        <end position="59"/>
    </location>
</feature>
<dbReference type="InterPro" id="IPR011992">
    <property type="entry name" value="EF-hand-dom_pair"/>
</dbReference>
<keyword evidence="5" id="KW-1185">Reference proteome</keyword>
<dbReference type="InterPro" id="IPR002048">
    <property type="entry name" value="EF_hand_dom"/>
</dbReference>
<dbReference type="EMBL" id="JAFCMP010000135">
    <property type="protein sequence ID" value="KAG5185288.1"/>
    <property type="molecule type" value="Genomic_DNA"/>
</dbReference>